<keyword evidence="2" id="KW-1185">Reference proteome</keyword>
<reference evidence="1 2" key="1">
    <citation type="journal article" date="2023" name="Hortic Res">
        <title>Pangenome of water caltrop reveals structural variations and asymmetric subgenome divergence after allopolyploidization.</title>
        <authorList>
            <person name="Zhang X."/>
            <person name="Chen Y."/>
            <person name="Wang L."/>
            <person name="Yuan Y."/>
            <person name="Fang M."/>
            <person name="Shi L."/>
            <person name="Lu R."/>
            <person name="Comes H.P."/>
            <person name="Ma Y."/>
            <person name="Chen Y."/>
            <person name="Huang G."/>
            <person name="Zhou Y."/>
            <person name="Zheng Z."/>
            <person name="Qiu Y."/>
        </authorList>
    </citation>
    <scope>NUCLEOTIDE SEQUENCE [LARGE SCALE GENOMIC DNA]</scope>
    <source>
        <tissue evidence="1">Roots</tissue>
    </source>
</reference>
<dbReference type="InterPro" id="IPR036758">
    <property type="entry name" value="At5g01610-like"/>
</dbReference>
<dbReference type="AlphaFoldDB" id="A0AAN7K4E5"/>
<organism evidence="1 2">
    <name type="scientific">Trapa incisa</name>
    <dbReference type="NCBI Taxonomy" id="236973"/>
    <lineage>
        <taxon>Eukaryota</taxon>
        <taxon>Viridiplantae</taxon>
        <taxon>Streptophyta</taxon>
        <taxon>Embryophyta</taxon>
        <taxon>Tracheophyta</taxon>
        <taxon>Spermatophyta</taxon>
        <taxon>Magnoliopsida</taxon>
        <taxon>eudicotyledons</taxon>
        <taxon>Gunneridae</taxon>
        <taxon>Pentapetalae</taxon>
        <taxon>rosids</taxon>
        <taxon>malvids</taxon>
        <taxon>Myrtales</taxon>
        <taxon>Lythraceae</taxon>
        <taxon>Trapa</taxon>
    </lineage>
</organism>
<dbReference type="SUPFAM" id="SSF141562">
    <property type="entry name" value="At5g01610-like"/>
    <property type="match status" value="1"/>
</dbReference>
<dbReference type="Gene3D" id="2.30.240.10">
    <property type="entry name" value="At5g01610-like"/>
    <property type="match status" value="1"/>
</dbReference>
<dbReference type="Proteomes" id="UP001345219">
    <property type="component" value="Chromosome 17"/>
</dbReference>
<accession>A0AAN7K4E5</accession>
<dbReference type="PANTHER" id="PTHR31676:SF109">
    <property type="entry name" value="OS05G0346400 PROTEIN"/>
    <property type="match status" value="1"/>
</dbReference>
<proteinExistence type="predicted"/>
<comment type="caution">
    <text evidence="1">The sequence shown here is derived from an EMBL/GenBank/DDBJ whole genome shotgun (WGS) entry which is preliminary data.</text>
</comment>
<dbReference type="PANTHER" id="PTHR31676">
    <property type="entry name" value="T31J12.3 PROTEIN-RELATED"/>
    <property type="match status" value="1"/>
</dbReference>
<dbReference type="Pfam" id="PF04398">
    <property type="entry name" value="DUF538"/>
    <property type="match status" value="1"/>
</dbReference>
<dbReference type="InterPro" id="IPR007493">
    <property type="entry name" value="DUF538"/>
</dbReference>
<name>A0AAN7K4E5_9MYRT</name>
<dbReference type="EMBL" id="JAXIOK010000011">
    <property type="protein sequence ID" value="KAK4759387.1"/>
    <property type="molecule type" value="Genomic_DNA"/>
</dbReference>
<evidence type="ECO:0000313" key="1">
    <source>
        <dbReference type="EMBL" id="KAK4759387.1"/>
    </source>
</evidence>
<evidence type="ECO:0000313" key="2">
    <source>
        <dbReference type="Proteomes" id="UP001345219"/>
    </source>
</evidence>
<protein>
    <submittedName>
        <fullName evidence="1">Uncharacterized protein</fullName>
    </submittedName>
</protein>
<sequence length="289" mass="32122">MHIHGCILGPGPSLPAGADDEGGRKKRHRDLVSLACFLVSVSEELPVVLGVFSNTTDPTVEEKSNVSRPWLAMIRCRGEFEFERKCHVGGYLEWLDHASQDSGASVTELYHHYQADKLTTSTFSTALGFWKGDRGLELWKIYIDCRSARACTPCFTASVVPSYLSGPRTCPDDRVLLKEDDLPSRIFPSNNVTNYDFNDKTGLLTIQLSNPCEVQGLDPPAVQSEGFLGYIEKGKVTNVEAMKTKMVWVKVTLVSVERPGKVQFTAGMKKSRRRGAYKTPRDGVVVDRF</sequence>
<gene>
    <name evidence="1" type="ORF">SAY87_022518</name>
</gene>